<dbReference type="AlphaFoldDB" id="A0AB38F8A5"/>
<dbReference type="Proteomes" id="UP000251211">
    <property type="component" value="Unassembled WGS sequence"/>
</dbReference>
<feature type="domain" description="TPR repeat" evidence="2">
    <location>
        <begin position="210"/>
        <end position="448"/>
    </location>
</feature>
<organism evidence="3 4">
    <name type="scientific">Rhodococcus wratislaviensis</name>
    <name type="common">Tsukamurella wratislaviensis</name>
    <dbReference type="NCBI Taxonomy" id="44752"/>
    <lineage>
        <taxon>Bacteria</taxon>
        <taxon>Bacillati</taxon>
        <taxon>Actinomycetota</taxon>
        <taxon>Actinomycetes</taxon>
        <taxon>Mycobacteriales</taxon>
        <taxon>Nocardiaceae</taxon>
        <taxon>Rhodococcus</taxon>
    </lineage>
</organism>
<keyword evidence="1" id="KW-0175">Coiled coil</keyword>
<dbReference type="EMBL" id="UAUI01000001">
    <property type="protein sequence ID" value="SPZ36255.1"/>
    <property type="molecule type" value="Genomic_DNA"/>
</dbReference>
<dbReference type="Pfam" id="PF23275">
    <property type="entry name" value="TPR_23"/>
    <property type="match status" value="1"/>
</dbReference>
<accession>A0AB38F8A5</accession>
<dbReference type="InterPro" id="IPR057037">
    <property type="entry name" value="TPR_rep_actino"/>
</dbReference>
<dbReference type="InterPro" id="IPR036689">
    <property type="entry name" value="ESAT-6-like_sf"/>
</dbReference>
<gene>
    <name evidence="3" type="ORF">NCTC13229_01195</name>
</gene>
<protein>
    <recommendedName>
        <fullName evidence="2">TPR repeat domain-containing protein</fullName>
    </recommendedName>
</protein>
<evidence type="ECO:0000256" key="1">
    <source>
        <dbReference type="SAM" id="Coils"/>
    </source>
</evidence>
<evidence type="ECO:0000313" key="3">
    <source>
        <dbReference type="EMBL" id="SPZ36255.1"/>
    </source>
</evidence>
<reference evidence="3 4" key="1">
    <citation type="submission" date="2018-06" db="EMBL/GenBank/DDBJ databases">
        <authorList>
            <consortium name="Pathogen Informatics"/>
            <person name="Doyle S."/>
        </authorList>
    </citation>
    <scope>NUCLEOTIDE SEQUENCE [LARGE SCALE GENOMIC DNA]</scope>
    <source>
        <strain evidence="3 4">NCTC13229</strain>
    </source>
</reference>
<comment type="caution">
    <text evidence="3">The sequence shown here is derived from an EMBL/GenBank/DDBJ whole genome shotgun (WGS) entry which is preliminary data.</text>
</comment>
<proteinExistence type="predicted"/>
<dbReference type="Gene3D" id="1.10.287.1060">
    <property type="entry name" value="ESAT-6-like"/>
    <property type="match status" value="1"/>
</dbReference>
<sequence>MIPRRSQLHVWNPRDLTLAGEEIGRTAEDTRSRADDVQRAVADLGRHDDWRGPAQAAAEQRANSERAEIRRLADDLEDLSNALVGGADRLGHARDYVATVIDKAATDGFTVSDDWQIVSPPTTMSEAEAAEHAELMEYWRSQLGGALTELDNADRDMATTIRDALGAVAASAPASAGLSGHEGTALGEQVARGGSGIPQDVRDRVAREIAAAGLTPQQVKTLADGGKVTDLPQGTIDFLQQFYTAAGKDGFLALSEQYSENGRTEAASALSNGLAAVSNYNVGSASGDVGGQSHIPESLRGLFEGPVTSTGNLTKGAHDAPQPSLVVNNGDDLARFTKAFGLADPGVQQGSELSESLLTRAGEIASATNDKSLLIGDSFDHNALGRDGVDTLLQDMVGVGGRDHVAVHNILSGEGMPADYNRDDVIMPLLQRDWADGGEQNVAGMFDWIADDARPSDPSDPGEVFRSTQAGESAFGLAQILAAKDAELLDIPGMNGQAIGEVNPKITQALGTTLAPYIGNMVGVPGEFTGTNAFTGQTGHEYLRLEDAPRIFSVIDSNAEGASYFNAQALGLSAQLEQAWAVDGQTPQDPHYQYGTWAGNLQGVVDKGLDLEFADRLGDETSQNAAGFESKGVAYDTIRTVISKGVEFIPVAGPLISSGIDLADPSFKSAVMGSIPDSTLQANDDLADSALLANQYYQIGLGLQAANGGALDPYSALDDFRDGSDGPLLSYEQLADDNPHQSLPQLQSGLAGYMTDTGVRGLGNFIDALNAGRDQVKDMRYGQ</sequence>
<evidence type="ECO:0000259" key="2">
    <source>
        <dbReference type="Pfam" id="PF23275"/>
    </source>
</evidence>
<feature type="coiled-coil region" evidence="1">
    <location>
        <begin position="55"/>
        <end position="82"/>
    </location>
</feature>
<name>A0AB38F8A5_RHOWR</name>
<evidence type="ECO:0000313" key="4">
    <source>
        <dbReference type="Proteomes" id="UP000251211"/>
    </source>
</evidence>
<dbReference type="SUPFAM" id="SSF140453">
    <property type="entry name" value="EsxAB dimer-like"/>
    <property type="match status" value="1"/>
</dbReference>